<feature type="region of interest" description="Disordered" evidence="1">
    <location>
        <begin position="1"/>
        <end position="23"/>
    </location>
</feature>
<organism evidence="2 3">
    <name type="scientific">Thanatephorus cucumeris (strain AG1-IA)</name>
    <name type="common">Rice sheath blight fungus</name>
    <name type="synonym">Rhizoctonia solani</name>
    <dbReference type="NCBI Taxonomy" id="983506"/>
    <lineage>
        <taxon>Eukaryota</taxon>
        <taxon>Fungi</taxon>
        <taxon>Dikarya</taxon>
        <taxon>Basidiomycota</taxon>
        <taxon>Agaricomycotina</taxon>
        <taxon>Agaricomycetes</taxon>
        <taxon>Cantharellales</taxon>
        <taxon>Ceratobasidiaceae</taxon>
        <taxon>Rhizoctonia</taxon>
        <taxon>Rhizoctonia solani AG-1</taxon>
    </lineage>
</organism>
<keyword evidence="3" id="KW-1185">Reference proteome</keyword>
<accession>L8WET0</accession>
<evidence type="ECO:0000313" key="2">
    <source>
        <dbReference type="EMBL" id="ELU36696.1"/>
    </source>
</evidence>
<name>L8WET0_THACA</name>
<dbReference type="EMBL" id="AFRT01003133">
    <property type="protein sequence ID" value="ELU36696.1"/>
    <property type="molecule type" value="Genomic_DNA"/>
</dbReference>
<sequence>MDTQTHCSAVSRTLNMSDGPSQGEWIARSPELAMTWVREDGETRCSEGYCEKQSYVVYHLDVISTLWHQVRDRSNRPSSSSLFRDHQSCPAHRRRFTNSVSICN</sequence>
<proteinExistence type="predicted"/>
<dbReference type="HOGENOM" id="CLU_2251874_0_0_1"/>
<protein>
    <submittedName>
        <fullName evidence="2">Uncharacterized protein</fullName>
    </submittedName>
</protein>
<dbReference type="Proteomes" id="UP000011668">
    <property type="component" value="Unassembled WGS sequence"/>
</dbReference>
<gene>
    <name evidence="2" type="ORF">AG1IA_09276</name>
</gene>
<feature type="compositionally biased region" description="Polar residues" evidence="1">
    <location>
        <begin position="1"/>
        <end position="20"/>
    </location>
</feature>
<evidence type="ECO:0000313" key="3">
    <source>
        <dbReference type="Proteomes" id="UP000011668"/>
    </source>
</evidence>
<evidence type="ECO:0000256" key="1">
    <source>
        <dbReference type="SAM" id="MobiDB-lite"/>
    </source>
</evidence>
<comment type="caution">
    <text evidence="2">The sequence shown here is derived from an EMBL/GenBank/DDBJ whole genome shotgun (WGS) entry which is preliminary data.</text>
</comment>
<dbReference type="AlphaFoldDB" id="L8WET0"/>
<reference evidence="2 3" key="1">
    <citation type="journal article" date="2013" name="Nat. Commun.">
        <title>The evolution and pathogenic mechanisms of the rice sheath blight pathogen.</title>
        <authorList>
            <person name="Zheng A."/>
            <person name="Lin R."/>
            <person name="Xu L."/>
            <person name="Qin P."/>
            <person name="Tang C."/>
            <person name="Ai P."/>
            <person name="Zhang D."/>
            <person name="Liu Y."/>
            <person name="Sun Z."/>
            <person name="Feng H."/>
            <person name="Wang Y."/>
            <person name="Chen Y."/>
            <person name="Liang X."/>
            <person name="Fu R."/>
            <person name="Li Q."/>
            <person name="Zhang J."/>
            <person name="Yu X."/>
            <person name="Xie Z."/>
            <person name="Ding L."/>
            <person name="Guan P."/>
            <person name="Tang J."/>
            <person name="Liang Y."/>
            <person name="Wang S."/>
            <person name="Deng Q."/>
            <person name="Li S."/>
            <person name="Zhu J."/>
            <person name="Wang L."/>
            <person name="Liu H."/>
            <person name="Li P."/>
        </authorList>
    </citation>
    <scope>NUCLEOTIDE SEQUENCE [LARGE SCALE GENOMIC DNA]</scope>
    <source>
        <strain evidence="3">AG-1 IA</strain>
    </source>
</reference>